<protein>
    <submittedName>
        <fullName evidence="2">Uncharacterized protein</fullName>
    </submittedName>
</protein>
<feature type="compositionally biased region" description="Basic and acidic residues" evidence="1">
    <location>
        <begin position="1"/>
        <end position="10"/>
    </location>
</feature>
<keyword evidence="3" id="KW-1185">Reference proteome</keyword>
<feature type="region of interest" description="Disordered" evidence="1">
    <location>
        <begin position="1"/>
        <end position="22"/>
    </location>
</feature>
<sequence length="149" mass="16873">MPPNHPEPKPPPHPHPLPDVNLVPRPEQLLLQPPYHLHITHHASIQIQCSHGPSLAFLDEYFRKWCRTNHRRTDRPPLVNVSLSQSPFGLGPLHDILTLEHHPTHITGPSSLLAVPIVLHLVESVLGYSLVYSDAENWQYRRDTPLGSP</sequence>
<evidence type="ECO:0000256" key="1">
    <source>
        <dbReference type="SAM" id="MobiDB-lite"/>
    </source>
</evidence>
<dbReference type="EMBL" id="SRPW01001221">
    <property type="protein sequence ID" value="KAG6004505.1"/>
    <property type="molecule type" value="Genomic_DNA"/>
</dbReference>
<organism evidence="2 3">
    <name type="scientific">Claviceps pusilla</name>
    <dbReference type="NCBI Taxonomy" id="123648"/>
    <lineage>
        <taxon>Eukaryota</taxon>
        <taxon>Fungi</taxon>
        <taxon>Dikarya</taxon>
        <taxon>Ascomycota</taxon>
        <taxon>Pezizomycotina</taxon>
        <taxon>Sordariomycetes</taxon>
        <taxon>Hypocreomycetidae</taxon>
        <taxon>Hypocreales</taxon>
        <taxon>Clavicipitaceae</taxon>
        <taxon>Claviceps</taxon>
    </lineage>
</organism>
<evidence type="ECO:0000313" key="3">
    <source>
        <dbReference type="Proteomes" id="UP000748025"/>
    </source>
</evidence>
<proteinExistence type="predicted"/>
<dbReference type="Proteomes" id="UP000748025">
    <property type="component" value="Unassembled WGS sequence"/>
</dbReference>
<dbReference type="OrthoDB" id="4926491at2759"/>
<accession>A0A9P7SZT4</accession>
<evidence type="ECO:0000313" key="2">
    <source>
        <dbReference type="EMBL" id="KAG6004505.1"/>
    </source>
</evidence>
<dbReference type="AlphaFoldDB" id="A0A9P7SZT4"/>
<gene>
    <name evidence="2" type="ORF">E4U43_000719</name>
</gene>
<reference evidence="2" key="1">
    <citation type="journal article" date="2020" name="bioRxiv">
        <title>Whole genome comparisons of ergot fungi reveals the divergence and evolution of species within the genus Claviceps are the result of varying mechanisms driving genome evolution and host range expansion.</title>
        <authorList>
            <person name="Wyka S.A."/>
            <person name="Mondo S.J."/>
            <person name="Liu M."/>
            <person name="Dettman J."/>
            <person name="Nalam V."/>
            <person name="Broders K.D."/>
        </authorList>
    </citation>
    <scope>NUCLEOTIDE SEQUENCE</scope>
    <source>
        <strain evidence="2">CCC 602</strain>
    </source>
</reference>
<comment type="caution">
    <text evidence="2">The sequence shown here is derived from an EMBL/GenBank/DDBJ whole genome shotgun (WGS) entry which is preliminary data.</text>
</comment>
<name>A0A9P7SZT4_9HYPO</name>